<name>W6NEU8_HAECO</name>
<feature type="domain" description="DUF7083" evidence="2">
    <location>
        <begin position="1"/>
        <end position="88"/>
    </location>
</feature>
<feature type="region of interest" description="Disordered" evidence="1">
    <location>
        <begin position="229"/>
        <end position="258"/>
    </location>
</feature>
<reference evidence="3" key="2">
    <citation type="submission" date="2013-05" db="EMBL/GenBank/DDBJ databases">
        <title>The genome and transcriptome of Haemonchus contortus: a key model parasite for drug and vaccine discovery.</title>
        <authorList>
            <person name="Laing R."/>
            <person name="Kikuchi T."/>
            <person name="Martinelli A."/>
            <person name="Tsai I.J."/>
            <person name="Beech R.N."/>
            <person name="Redman E."/>
            <person name="Holroyd N."/>
            <person name="Bartley D.J."/>
            <person name="Beasley H."/>
            <person name="Britton C."/>
            <person name="Curran D."/>
            <person name="Devaney E."/>
            <person name="Gilabert A."/>
            <person name="Jackson F."/>
            <person name="Hunt M."/>
            <person name="Johnston S."/>
            <person name="Kryukov I."/>
            <person name="Li K."/>
            <person name="Morrison A.A."/>
            <person name="Reid A.J."/>
            <person name="Sargison N."/>
            <person name="Saunders G."/>
            <person name="Wasmuth J.D."/>
            <person name="Wolstenholme A."/>
            <person name="Berriman M."/>
            <person name="Gilleard J.S."/>
            <person name="Cotton J.A."/>
        </authorList>
    </citation>
    <scope>NUCLEOTIDE SEQUENCE [LARGE SCALE GENOMIC DNA]</scope>
    <source>
        <strain evidence="3">ISE/inbred ISE</strain>
    </source>
</reference>
<evidence type="ECO:0000313" key="3">
    <source>
        <dbReference type="EMBL" id="CDL94499.1"/>
    </source>
</evidence>
<evidence type="ECO:0000259" key="2">
    <source>
        <dbReference type="Pfam" id="PF23309"/>
    </source>
</evidence>
<dbReference type="InterPro" id="IPR050951">
    <property type="entry name" value="Retrovirus_Pol_polyprotein"/>
</dbReference>
<dbReference type="InterPro" id="IPR055510">
    <property type="entry name" value="DUF7083"/>
</dbReference>
<dbReference type="PANTHER" id="PTHR37984:SF5">
    <property type="entry name" value="PROTEIN NYNRIN-LIKE"/>
    <property type="match status" value="1"/>
</dbReference>
<comment type="caution">
    <text evidence="3">The sequence shown here is derived from an EMBL/GenBank/DDBJ whole genome shotgun (WGS) entry which is preliminary data.</text>
</comment>
<sequence length="291" mass="33022">MNSLSTRLPEFVYDPDNDCTFEVWYNRYEDVISKDGAALDEAAKARLIVSMLDAITYARLTSRILPKRACELPLSDTVATLKKLFGHNTMVFSRRYVYLKTQRNGENLRDYTGLVNQRHAMAEFYDVNPEQMKCLVWKCGFASSEDADIRARAVRKMEDNPLTTLKELAAEIQQFLNIRQDATLSELSASSHINAFDSQPKNTTHRHHASAVEQIIGQGSVLFVTRPATSAEIPDTSEDSARTLRPRESRNLSGNGKQPIRRRCLNACRQHFHISHLPPSADQWEDNIHAA</sequence>
<dbReference type="PANTHER" id="PTHR37984">
    <property type="entry name" value="PROTEIN CBG26694"/>
    <property type="match status" value="1"/>
</dbReference>
<dbReference type="Pfam" id="PF23309">
    <property type="entry name" value="DUF7083"/>
    <property type="match status" value="1"/>
</dbReference>
<dbReference type="EMBL" id="CAVP010058353">
    <property type="protein sequence ID" value="CDL94499.1"/>
    <property type="molecule type" value="Genomic_DNA"/>
</dbReference>
<evidence type="ECO:0000256" key="1">
    <source>
        <dbReference type="SAM" id="MobiDB-lite"/>
    </source>
</evidence>
<dbReference type="AlphaFoldDB" id="W6NEU8"/>
<protein>
    <submittedName>
        <fullName evidence="3">Gap-Pol polyprotein</fullName>
    </submittedName>
</protein>
<gene>
    <name evidence="3" type="ORF">HCOI_00605100</name>
</gene>
<reference evidence="3" key="1">
    <citation type="submission" date="2013-03" db="EMBL/GenBank/DDBJ databases">
        <authorList>
            <person name="Aslett M."/>
        </authorList>
    </citation>
    <scope>NUCLEOTIDE SEQUENCE [LARGE SCALE GENOMIC DNA]</scope>
    <source>
        <strain evidence="3">ISE/inbred ISE</strain>
    </source>
</reference>
<organism evidence="3">
    <name type="scientific">Haemonchus contortus</name>
    <name type="common">Barber pole worm</name>
    <dbReference type="NCBI Taxonomy" id="6289"/>
    <lineage>
        <taxon>Eukaryota</taxon>
        <taxon>Metazoa</taxon>
        <taxon>Ecdysozoa</taxon>
        <taxon>Nematoda</taxon>
        <taxon>Chromadorea</taxon>
        <taxon>Rhabditida</taxon>
        <taxon>Rhabditina</taxon>
        <taxon>Rhabditomorpha</taxon>
        <taxon>Strongyloidea</taxon>
        <taxon>Trichostrongylidae</taxon>
        <taxon>Haemonchus</taxon>
    </lineage>
</organism>
<proteinExistence type="predicted"/>
<accession>W6NEU8</accession>
<feature type="compositionally biased region" description="Basic and acidic residues" evidence="1">
    <location>
        <begin position="239"/>
        <end position="250"/>
    </location>
</feature>